<feature type="compositionally biased region" description="Basic and acidic residues" evidence="1">
    <location>
        <begin position="66"/>
        <end position="76"/>
    </location>
</feature>
<dbReference type="EMBL" id="BPLQ01009514">
    <property type="protein sequence ID" value="GIY44439.1"/>
    <property type="molecule type" value="Genomic_DNA"/>
</dbReference>
<evidence type="ECO:0000313" key="2">
    <source>
        <dbReference type="EMBL" id="GIY44439.1"/>
    </source>
</evidence>
<protein>
    <submittedName>
        <fullName evidence="2">Uncharacterized protein</fullName>
    </submittedName>
</protein>
<name>A0AAV4TGS8_9ARAC</name>
<keyword evidence="3" id="KW-1185">Reference proteome</keyword>
<feature type="compositionally biased region" description="Polar residues" evidence="1">
    <location>
        <begin position="77"/>
        <end position="92"/>
    </location>
</feature>
<comment type="caution">
    <text evidence="2">The sequence shown here is derived from an EMBL/GenBank/DDBJ whole genome shotgun (WGS) entry which is preliminary data.</text>
</comment>
<evidence type="ECO:0000313" key="3">
    <source>
        <dbReference type="Proteomes" id="UP001054837"/>
    </source>
</evidence>
<dbReference type="Proteomes" id="UP001054837">
    <property type="component" value="Unassembled WGS sequence"/>
</dbReference>
<accession>A0AAV4TGS8</accession>
<gene>
    <name evidence="2" type="ORF">CDAR_249411</name>
</gene>
<evidence type="ECO:0000256" key="1">
    <source>
        <dbReference type="SAM" id="MobiDB-lite"/>
    </source>
</evidence>
<feature type="region of interest" description="Disordered" evidence="1">
    <location>
        <begin position="66"/>
        <end position="117"/>
    </location>
</feature>
<sequence length="135" mass="15662">MLDLNKVVGLSYYGAAIALFKRNDEIPVSIFRRKTFQLGRKQKKNFSIREVEKEIGRVYPEDKILLRTPDSDRHSSSDVTSRNKPKACTNQADDIEREVRPFTFQTNPARRGGGIGIDRWPREMSFRRILPPLQL</sequence>
<proteinExistence type="predicted"/>
<reference evidence="2 3" key="1">
    <citation type="submission" date="2021-06" db="EMBL/GenBank/DDBJ databases">
        <title>Caerostris darwini draft genome.</title>
        <authorList>
            <person name="Kono N."/>
            <person name="Arakawa K."/>
        </authorList>
    </citation>
    <scope>NUCLEOTIDE SEQUENCE [LARGE SCALE GENOMIC DNA]</scope>
</reference>
<organism evidence="2 3">
    <name type="scientific">Caerostris darwini</name>
    <dbReference type="NCBI Taxonomy" id="1538125"/>
    <lineage>
        <taxon>Eukaryota</taxon>
        <taxon>Metazoa</taxon>
        <taxon>Ecdysozoa</taxon>
        <taxon>Arthropoda</taxon>
        <taxon>Chelicerata</taxon>
        <taxon>Arachnida</taxon>
        <taxon>Araneae</taxon>
        <taxon>Araneomorphae</taxon>
        <taxon>Entelegynae</taxon>
        <taxon>Araneoidea</taxon>
        <taxon>Araneidae</taxon>
        <taxon>Caerostris</taxon>
    </lineage>
</organism>
<dbReference type="AlphaFoldDB" id="A0AAV4TGS8"/>